<keyword evidence="3" id="KW-0812">Transmembrane</keyword>
<comment type="similarity">
    <text evidence="2">Belongs to the VAMP-associated protein (VAP) (TC 9.B.17) family.</text>
</comment>
<evidence type="ECO:0000259" key="6">
    <source>
        <dbReference type="PROSITE" id="PS50202"/>
    </source>
</evidence>
<dbReference type="GO" id="GO:0005886">
    <property type="term" value="C:plasma membrane"/>
    <property type="evidence" value="ECO:0007669"/>
    <property type="project" value="TreeGrafter"/>
</dbReference>
<dbReference type="InterPro" id="IPR000535">
    <property type="entry name" value="MSP_dom"/>
</dbReference>
<organism evidence="7 8">
    <name type="scientific">Lolium multiflorum</name>
    <name type="common">Italian ryegrass</name>
    <name type="synonym">Lolium perenne subsp. multiflorum</name>
    <dbReference type="NCBI Taxonomy" id="4521"/>
    <lineage>
        <taxon>Eukaryota</taxon>
        <taxon>Viridiplantae</taxon>
        <taxon>Streptophyta</taxon>
        <taxon>Embryophyta</taxon>
        <taxon>Tracheophyta</taxon>
        <taxon>Spermatophyta</taxon>
        <taxon>Magnoliopsida</taxon>
        <taxon>Liliopsida</taxon>
        <taxon>Poales</taxon>
        <taxon>Poaceae</taxon>
        <taxon>BOP clade</taxon>
        <taxon>Pooideae</taxon>
        <taxon>Poodae</taxon>
        <taxon>Poeae</taxon>
        <taxon>Poeae Chloroplast Group 2 (Poeae type)</taxon>
        <taxon>Loliodinae</taxon>
        <taxon>Loliinae</taxon>
        <taxon>Lolium</taxon>
    </lineage>
</organism>
<feature type="domain" description="MSP" evidence="6">
    <location>
        <begin position="1"/>
        <end position="122"/>
    </location>
</feature>
<protein>
    <recommendedName>
        <fullName evidence="6">MSP domain-containing protein</fullName>
    </recommendedName>
</protein>
<dbReference type="SUPFAM" id="SSF49354">
    <property type="entry name" value="PapD-like"/>
    <property type="match status" value="1"/>
</dbReference>
<comment type="subcellular location">
    <subcellularLocation>
        <location evidence="1">Membrane</location>
        <topology evidence="1">Single-pass type IV membrane protein</topology>
    </subcellularLocation>
</comment>
<dbReference type="PANTHER" id="PTHR10809:SF6">
    <property type="entry name" value="AT11025P-RELATED"/>
    <property type="match status" value="1"/>
</dbReference>
<dbReference type="EMBL" id="JAUUTY010000006">
    <property type="protein sequence ID" value="KAK1614152.1"/>
    <property type="molecule type" value="Genomic_DNA"/>
</dbReference>
<evidence type="ECO:0000256" key="3">
    <source>
        <dbReference type="ARBA" id="ARBA00022692"/>
    </source>
</evidence>
<evidence type="ECO:0000313" key="8">
    <source>
        <dbReference type="Proteomes" id="UP001231189"/>
    </source>
</evidence>
<dbReference type="PROSITE" id="PS50202">
    <property type="entry name" value="MSP"/>
    <property type="match status" value="1"/>
</dbReference>
<dbReference type="GO" id="GO:0090158">
    <property type="term" value="P:endoplasmic reticulum membrane organization"/>
    <property type="evidence" value="ECO:0007669"/>
    <property type="project" value="TreeGrafter"/>
</dbReference>
<name>A0AAD8R4G9_LOLMU</name>
<dbReference type="InterPro" id="IPR016763">
    <property type="entry name" value="VAP"/>
</dbReference>
<dbReference type="PANTHER" id="PTHR10809">
    <property type="entry name" value="VESICLE-ASSOCIATED MEMBRANE PROTEIN-ASSOCIATED PROTEIN"/>
    <property type="match status" value="1"/>
</dbReference>
<proteinExistence type="inferred from homology"/>
<keyword evidence="5" id="KW-0472">Membrane</keyword>
<dbReference type="AlphaFoldDB" id="A0AAD8R4G9"/>
<dbReference type="Proteomes" id="UP001231189">
    <property type="component" value="Unassembled WGS sequence"/>
</dbReference>
<gene>
    <name evidence="7" type="ORF">QYE76_019669</name>
</gene>
<sequence>MELRFPISLHKEASCVLQLTNRTDDTIAFSTKASRDKYYAQPEEGILPPCSRRYIVVTMRAPEIAPATATQCNDVFLVQSRRVSVSKDDDLVVTPDDIAERLRKLPIGEVVVEEARLPIVYVPLRASPLVSPSRPPSDDFPIRTA</sequence>
<evidence type="ECO:0000256" key="1">
    <source>
        <dbReference type="ARBA" id="ARBA00004211"/>
    </source>
</evidence>
<dbReference type="GO" id="GO:0005789">
    <property type="term" value="C:endoplasmic reticulum membrane"/>
    <property type="evidence" value="ECO:0007669"/>
    <property type="project" value="InterPro"/>
</dbReference>
<dbReference type="GO" id="GO:0061817">
    <property type="term" value="P:endoplasmic reticulum-plasma membrane tethering"/>
    <property type="evidence" value="ECO:0007669"/>
    <property type="project" value="TreeGrafter"/>
</dbReference>
<evidence type="ECO:0000313" key="7">
    <source>
        <dbReference type="EMBL" id="KAK1614152.1"/>
    </source>
</evidence>
<keyword evidence="4" id="KW-1133">Transmembrane helix</keyword>
<accession>A0AAD8R4G9</accession>
<dbReference type="Pfam" id="PF00635">
    <property type="entry name" value="Motile_Sperm"/>
    <property type="match status" value="1"/>
</dbReference>
<keyword evidence="8" id="KW-1185">Reference proteome</keyword>
<evidence type="ECO:0000256" key="2">
    <source>
        <dbReference type="ARBA" id="ARBA00008932"/>
    </source>
</evidence>
<evidence type="ECO:0000256" key="4">
    <source>
        <dbReference type="ARBA" id="ARBA00022989"/>
    </source>
</evidence>
<dbReference type="Gene3D" id="2.60.40.10">
    <property type="entry name" value="Immunoglobulins"/>
    <property type="match status" value="1"/>
</dbReference>
<comment type="caution">
    <text evidence="7">The sequence shown here is derived from an EMBL/GenBank/DDBJ whole genome shotgun (WGS) entry which is preliminary data.</text>
</comment>
<dbReference type="InterPro" id="IPR008962">
    <property type="entry name" value="PapD-like_sf"/>
</dbReference>
<dbReference type="InterPro" id="IPR013783">
    <property type="entry name" value="Ig-like_fold"/>
</dbReference>
<reference evidence="7" key="1">
    <citation type="submission" date="2023-07" db="EMBL/GenBank/DDBJ databases">
        <title>A chromosome-level genome assembly of Lolium multiflorum.</title>
        <authorList>
            <person name="Chen Y."/>
            <person name="Copetti D."/>
            <person name="Kolliker R."/>
            <person name="Studer B."/>
        </authorList>
    </citation>
    <scope>NUCLEOTIDE SEQUENCE</scope>
    <source>
        <strain evidence="7">02402/16</strain>
        <tissue evidence="7">Leaf</tissue>
    </source>
</reference>
<evidence type="ECO:0000256" key="5">
    <source>
        <dbReference type="ARBA" id="ARBA00023136"/>
    </source>
</evidence>